<gene>
    <name evidence="2" type="ORF">CBER1_05888</name>
</gene>
<feature type="region of interest" description="Disordered" evidence="1">
    <location>
        <begin position="255"/>
        <end position="284"/>
    </location>
</feature>
<organism evidence="2 3">
    <name type="scientific">Cercospora berteroae</name>
    <dbReference type="NCBI Taxonomy" id="357750"/>
    <lineage>
        <taxon>Eukaryota</taxon>
        <taxon>Fungi</taxon>
        <taxon>Dikarya</taxon>
        <taxon>Ascomycota</taxon>
        <taxon>Pezizomycotina</taxon>
        <taxon>Dothideomycetes</taxon>
        <taxon>Dothideomycetidae</taxon>
        <taxon>Mycosphaerellales</taxon>
        <taxon>Mycosphaerellaceae</taxon>
        <taxon>Cercospora</taxon>
    </lineage>
</organism>
<dbReference type="OrthoDB" id="3650980at2759"/>
<evidence type="ECO:0000313" key="2">
    <source>
        <dbReference type="EMBL" id="PPJ55680.1"/>
    </source>
</evidence>
<sequence length="299" mass="31234">MNSINKLSLLAVAANAAPQFGPNFPFGNNNPFGPGFPFGNNNPGATTTTPAATPRPTCAFVIPGQTIEGVTFPPYVTIPAFTIADRTLTLPGVCPPTPGVPGVTTTTSITLPTTTTSIILPTTTTTTTTGGLPLPTDTIVAIGENGEIFSFNIQKDKAVAGDVISSVILEAGTILPDTDLPIDLPQKAKRQLNIGVAAVQECANLCAGNEDCDGFQTFVNDQDEQQCDLKNNLGAVSDLIGSFIGFKGNQIVPPTENLPTENLPTENLPTENLPTENLPTENLPLENLPLEDLSLGNIL</sequence>
<reference evidence="3" key="1">
    <citation type="journal article" date="2017" name="bioRxiv">
        <title>Conservation of a gene cluster reveals novel cercosporin biosynthetic mechanisms and extends production to the genus Colletotrichum.</title>
        <authorList>
            <person name="de Jonge R."/>
            <person name="Ebert M.K."/>
            <person name="Huitt-Roehl C.R."/>
            <person name="Pal P."/>
            <person name="Suttle J.C."/>
            <person name="Spanner R.E."/>
            <person name="Neubauer J.D."/>
            <person name="Jurick W.M.II."/>
            <person name="Stott K.A."/>
            <person name="Secor G.A."/>
            <person name="Thomma B.P.H.J."/>
            <person name="Van de Peer Y."/>
            <person name="Townsend C.A."/>
            <person name="Bolton M.D."/>
        </authorList>
    </citation>
    <scope>NUCLEOTIDE SEQUENCE [LARGE SCALE GENOMIC DNA]</scope>
    <source>
        <strain evidence="3">CBS538.71</strain>
    </source>
</reference>
<accession>A0A2S6C7I8</accession>
<keyword evidence="3" id="KW-1185">Reference proteome</keyword>
<dbReference type="Proteomes" id="UP000237631">
    <property type="component" value="Unassembled WGS sequence"/>
</dbReference>
<name>A0A2S6C7I8_9PEZI</name>
<evidence type="ECO:0000313" key="3">
    <source>
        <dbReference type="Proteomes" id="UP000237631"/>
    </source>
</evidence>
<evidence type="ECO:0000256" key="1">
    <source>
        <dbReference type="SAM" id="MobiDB-lite"/>
    </source>
</evidence>
<protein>
    <submittedName>
        <fullName evidence="2">Uncharacterized protein</fullName>
    </submittedName>
</protein>
<dbReference type="AlphaFoldDB" id="A0A2S6C7I8"/>
<comment type="caution">
    <text evidence="2">The sequence shown here is derived from an EMBL/GenBank/DDBJ whole genome shotgun (WGS) entry which is preliminary data.</text>
</comment>
<proteinExistence type="predicted"/>
<dbReference type="EMBL" id="PNEN01000534">
    <property type="protein sequence ID" value="PPJ55680.1"/>
    <property type="molecule type" value="Genomic_DNA"/>
</dbReference>